<dbReference type="GO" id="GO:0003700">
    <property type="term" value="F:DNA-binding transcription factor activity"/>
    <property type="evidence" value="ECO:0007669"/>
    <property type="project" value="InterPro"/>
</dbReference>
<dbReference type="InterPro" id="IPR002401">
    <property type="entry name" value="Cyt_P450_E_grp-I"/>
</dbReference>
<dbReference type="OrthoDB" id="6428965at2759"/>
<dbReference type="Pfam" id="PF00105">
    <property type="entry name" value="zf-C4"/>
    <property type="match status" value="1"/>
</dbReference>
<evidence type="ECO:0000256" key="13">
    <source>
        <dbReference type="ARBA" id="ARBA00023015"/>
    </source>
</evidence>
<keyword evidence="10" id="KW-0492">Microsome</keyword>
<keyword evidence="9" id="KW-0862">Zinc</keyword>
<dbReference type="GO" id="GO:0043565">
    <property type="term" value="F:sequence-specific DNA binding"/>
    <property type="evidence" value="ECO:0007669"/>
    <property type="project" value="InterPro"/>
</dbReference>
<dbReference type="GO" id="GO:0004497">
    <property type="term" value="F:monooxygenase activity"/>
    <property type="evidence" value="ECO:0007669"/>
    <property type="project" value="UniProtKB-KW"/>
</dbReference>
<reference evidence="23" key="1">
    <citation type="submission" date="2020-11" db="EMBL/GenBank/DDBJ databases">
        <authorList>
            <person name="Tran Van P."/>
        </authorList>
    </citation>
    <scope>NUCLEOTIDE SEQUENCE</scope>
</reference>
<dbReference type="GO" id="GO:0005506">
    <property type="term" value="F:iron ion binding"/>
    <property type="evidence" value="ECO:0007669"/>
    <property type="project" value="InterPro"/>
</dbReference>
<evidence type="ECO:0000256" key="10">
    <source>
        <dbReference type="ARBA" id="ARBA00022848"/>
    </source>
</evidence>
<comment type="cofactor">
    <cofactor evidence="1 20">
        <name>heme</name>
        <dbReference type="ChEBI" id="CHEBI:30413"/>
    </cofactor>
</comment>
<dbReference type="PRINTS" id="PR00047">
    <property type="entry name" value="STROIDFINGER"/>
</dbReference>
<keyword evidence="5 20" id="KW-0349">Heme</keyword>
<dbReference type="InterPro" id="IPR001128">
    <property type="entry name" value="Cyt_P450"/>
</dbReference>
<dbReference type="Gene3D" id="3.30.50.10">
    <property type="entry name" value="Erythroid Transcription Factor GATA-1, subunit A"/>
    <property type="match status" value="1"/>
</dbReference>
<evidence type="ECO:0000256" key="9">
    <source>
        <dbReference type="ARBA" id="ARBA00022833"/>
    </source>
</evidence>
<protein>
    <recommendedName>
        <fullName evidence="22">Nuclear receptor domain-containing protein</fullName>
    </recommendedName>
</protein>
<keyword evidence="15" id="KW-0238">DNA-binding</keyword>
<keyword evidence="18" id="KW-0675">Receptor</keyword>
<evidence type="ECO:0000256" key="2">
    <source>
        <dbReference type="ARBA" id="ARBA00004174"/>
    </source>
</evidence>
<dbReference type="PANTHER" id="PTHR24292">
    <property type="entry name" value="CYTOCHROME P450"/>
    <property type="match status" value="1"/>
</dbReference>
<gene>
    <name evidence="23" type="ORF">OSB1V03_LOCUS3265</name>
</gene>
<feature type="domain" description="Nuclear receptor" evidence="22">
    <location>
        <begin position="9"/>
        <end position="88"/>
    </location>
</feature>
<dbReference type="Pfam" id="PF00067">
    <property type="entry name" value="p450"/>
    <property type="match status" value="1"/>
</dbReference>
<evidence type="ECO:0000256" key="7">
    <source>
        <dbReference type="ARBA" id="ARBA00022771"/>
    </source>
</evidence>
<dbReference type="SUPFAM" id="SSF48264">
    <property type="entry name" value="Cytochrome P450"/>
    <property type="match status" value="1"/>
</dbReference>
<dbReference type="EMBL" id="OC855865">
    <property type="protein sequence ID" value="CAD7622802.1"/>
    <property type="molecule type" value="Genomic_DNA"/>
</dbReference>
<keyword evidence="14 21" id="KW-0503">Monooxygenase</keyword>
<dbReference type="InterPro" id="IPR013088">
    <property type="entry name" value="Znf_NHR/GATA"/>
</dbReference>
<evidence type="ECO:0000259" key="22">
    <source>
        <dbReference type="PROSITE" id="PS51030"/>
    </source>
</evidence>
<evidence type="ECO:0000313" key="23">
    <source>
        <dbReference type="EMBL" id="CAD7622802.1"/>
    </source>
</evidence>
<dbReference type="Proteomes" id="UP000759131">
    <property type="component" value="Unassembled WGS sequence"/>
</dbReference>
<dbReference type="InterPro" id="IPR001628">
    <property type="entry name" value="Znf_hrmn_rcpt"/>
</dbReference>
<dbReference type="PROSITE" id="PS00086">
    <property type="entry name" value="CYTOCHROME_P450"/>
    <property type="match status" value="1"/>
</dbReference>
<keyword evidence="19" id="KW-0539">Nucleus</keyword>
<keyword evidence="7" id="KW-0863">Zinc-finger</keyword>
<evidence type="ECO:0000256" key="20">
    <source>
        <dbReference type="PIRSR" id="PIRSR602401-1"/>
    </source>
</evidence>
<evidence type="ECO:0000256" key="17">
    <source>
        <dbReference type="ARBA" id="ARBA00023163"/>
    </source>
</evidence>
<keyword evidence="11 21" id="KW-0560">Oxidoreductase</keyword>
<dbReference type="AlphaFoldDB" id="A0A7R9KGQ2"/>
<keyword evidence="17" id="KW-0804">Transcription</keyword>
<dbReference type="GO" id="GO:0008270">
    <property type="term" value="F:zinc ion binding"/>
    <property type="evidence" value="ECO:0007669"/>
    <property type="project" value="UniProtKB-KW"/>
</dbReference>
<dbReference type="InterPro" id="IPR017972">
    <property type="entry name" value="Cyt_P450_CS"/>
</dbReference>
<evidence type="ECO:0000256" key="1">
    <source>
        <dbReference type="ARBA" id="ARBA00001971"/>
    </source>
</evidence>
<evidence type="ECO:0000256" key="5">
    <source>
        <dbReference type="ARBA" id="ARBA00022617"/>
    </source>
</evidence>
<evidence type="ECO:0000256" key="4">
    <source>
        <dbReference type="ARBA" id="ARBA00010617"/>
    </source>
</evidence>
<dbReference type="InterPro" id="IPR050476">
    <property type="entry name" value="Insect_CytP450_Detox"/>
</dbReference>
<dbReference type="PRINTS" id="PR00463">
    <property type="entry name" value="EP450I"/>
</dbReference>
<keyword evidence="24" id="KW-1185">Reference proteome</keyword>
<evidence type="ECO:0000256" key="6">
    <source>
        <dbReference type="ARBA" id="ARBA00022723"/>
    </source>
</evidence>
<evidence type="ECO:0000256" key="11">
    <source>
        <dbReference type="ARBA" id="ARBA00023002"/>
    </source>
</evidence>
<keyword evidence="16" id="KW-0472">Membrane</keyword>
<dbReference type="GO" id="GO:0020037">
    <property type="term" value="F:heme binding"/>
    <property type="evidence" value="ECO:0007669"/>
    <property type="project" value="InterPro"/>
</dbReference>
<dbReference type="EMBL" id="CAJPIZ010001290">
    <property type="protein sequence ID" value="CAG2103232.1"/>
    <property type="molecule type" value="Genomic_DNA"/>
</dbReference>
<evidence type="ECO:0000256" key="14">
    <source>
        <dbReference type="ARBA" id="ARBA00023033"/>
    </source>
</evidence>
<feature type="binding site" description="axial binding residue" evidence="20">
    <location>
        <position position="449"/>
    </location>
    <ligand>
        <name>heme</name>
        <dbReference type="ChEBI" id="CHEBI:30413"/>
    </ligand>
    <ligandPart>
        <name>Fe</name>
        <dbReference type="ChEBI" id="CHEBI:18248"/>
    </ligandPart>
</feature>
<dbReference type="PROSITE" id="PS00031">
    <property type="entry name" value="NUCLEAR_REC_DBD_1"/>
    <property type="match status" value="1"/>
</dbReference>
<evidence type="ECO:0000256" key="12">
    <source>
        <dbReference type="ARBA" id="ARBA00023004"/>
    </source>
</evidence>
<evidence type="ECO:0000256" key="21">
    <source>
        <dbReference type="RuleBase" id="RU000461"/>
    </source>
</evidence>
<evidence type="ECO:0000256" key="18">
    <source>
        <dbReference type="ARBA" id="ARBA00023170"/>
    </source>
</evidence>
<keyword evidence="13" id="KW-0805">Transcription regulation</keyword>
<evidence type="ECO:0000256" key="16">
    <source>
        <dbReference type="ARBA" id="ARBA00023136"/>
    </source>
</evidence>
<evidence type="ECO:0000256" key="8">
    <source>
        <dbReference type="ARBA" id="ARBA00022824"/>
    </source>
</evidence>
<proteinExistence type="inferred from homology"/>
<dbReference type="FunFam" id="1.10.630.10:FF:000182">
    <property type="entry name" value="Cytochrome P450 3A4"/>
    <property type="match status" value="1"/>
</dbReference>
<dbReference type="GO" id="GO:0016705">
    <property type="term" value="F:oxidoreductase activity, acting on paired donors, with incorporation or reduction of molecular oxygen"/>
    <property type="evidence" value="ECO:0007669"/>
    <property type="project" value="InterPro"/>
</dbReference>
<keyword evidence="12 20" id="KW-0408">Iron</keyword>
<evidence type="ECO:0000313" key="24">
    <source>
        <dbReference type="Proteomes" id="UP000759131"/>
    </source>
</evidence>
<comment type="subcellular location">
    <subcellularLocation>
        <location evidence="3">Endoplasmic reticulum membrane</location>
        <topology evidence="3">Peripheral membrane protein</topology>
    </subcellularLocation>
    <subcellularLocation>
        <location evidence="2">Microsome membrane</location>
        <topology evidence="2">Peripheral membrane protein</topology>
    </subcellularLocation>
</comment>
<accession>A0A7R9KGQ2</accession>
<keyword evidence="6 20" id="KW-0479">Metal-binding</keyword>
<dbReference type="InterPro" id="IPR036396">
    <property type="entry name" value="Cyt_P450_sf"/>
</dbReference>
<dbReference type="PRINTS" id="PR00385">
    <property type="entry name" value="P450"/>
</dbReference>
<dbReference type="SUPFAM" id="SSF57716">
    <property type="entry name" value="Glucocorticoid receptor-like (DNA-binding domain)"/>
    <property type="match status" value="1"/>
</dbReference>
<dbReference type="PROSITE" id="PS51030">
    <property type="entry name" value="NUCLEAR_REC_DBD_2"/>
    <property type="match status" value="1"/>
</dbReference>
<evidence type="ECO:0000256" key="15">
    <source>
        <dbReference type="ARBA" id="ARBA00023125"/>
    </source>
</evidence>
<evidence type="ECO:0000256" key="19">
    <source>
        <dbReference type="ARBA" id="ARBA00023242"/>
    </source>
</evidence>
<dbReference type="CDD" id="cd11056">
    <property type="entry name" value="CYP6-like"/>
    <property type="match status" value="1"/>
</dbReference>
<dbReference type="GO" id="GO:0005789">
    <property type="term" value="C:endoplasmic reticulum membrane"/>
    <property type="evidence" value="ECO:0007669"/>
    <property type="project" value="UniProtKB-SubCell"/>
</dbReference>
<organism evidence="23">
    <name type="scientific">Medioppia subpectinata</name>
    <dbReference type="NCBI Taxonomy" id="1979941"/>
    <lineage>
        <taxon>Eukaryota</taxon>
        <taxon>Metazoa</taxon>
        <taxon>Ecdysozoa</taxon>
        <taxon>Arthropoda</taxon>
        <taxon>Chelicerata</taxon>
        <taxon>Arachnida</taxon>
        <taxon>Acari</taxon>
        <taxon>Acariformes</taxon>
        <taxon>Sarcoptiformes</taxon>
        <taxon>Oribatida</taxon>
        <taxon>Brachypylina</taxon>
        <taxon>Oppioidea</taxon>
        <taxon>Oppiidae</taxon>
        <taxon>Medioppia</taxon>
    </lineage>
</organism>
<name>A0A7R9KGQ2_9ACAR</name>
<dbReference type="SMART" id="SM00399">
    <property type="entry name" value="ZnF_C4"/>
    <property type="match status" value="1"/>
</dbReference>
<keyword evidence="8" id="KW-0256">Endoplasmic reticulum</keyword>
<dbReference type="Gene3D" id="1.10.630.10">
    <property type="entry name" value="Cytochrome P450"/>
    <property type="match status" value="1"/>
</dbReference>
<evidence type="ECO:0000256" key="3">
    <source>
        <dbReference type="ARBA" id="ARBA00004406"/>
    </source>
</evidence>
<sequence>MEKRDRLLDIPCRVCGDRSSGKHYGIYSCDGCSGFFKRSIHRNRIYTCKAQAELHGKCPVDKTHRNQCRACRLKKCFEASMNKDGNSFMGTRPILVVSDPELIKDMNIKNFHHFVDHMDTKSGDPLNDRSLFNLMGDEWKAMRSVISPTFSSGKMRAMHPLIIDCVHRLDQYLETKAINGDELDVKRAMGNLTMDVIASCAFGTQIDTHNDHKTNEFVANAQGIFHGNWRMLAQISSIISRRKSERNSVKHRDYLQLMINAQNRSADNSEDQDIDDLNEHIFGKTDALKYQKTSNVVITDDDMLATSFLFLVAGYETTASLLSFVLYELSVKEKCQQKLYEEINAFDGNYSYESIARMPYLEACIAETLRLYPPAPNIGRICTQEYKLGNTGITIPKGQFVMFDFISIHHSPEYYPNPEVWDPERFMPSNRDRLVSGTYMPFGTGPRNCVGMRFALMEAKTAVAHLICKYRFIRTANTRYPPTFKKYDFMLTTDDRKIGVELR</sequence>
<dbReference type="PANTHER" id="PTHR24292:SF54">
    <property type="entry name" value="CYP9F3-RELATED"/>
    <property type="match status" value="1"/>
</dbReference>
<comment type="similarity">
    <text evidence="4 21">Belongs to the cytochrome P450 family.</text>
</comment>